<dbReference type="SUPFAM" id="SSF53335">
    <property type="entry name" value="S-adenosyl-L-methionine-dependent methyltransferases"/>
    <property type="match status" value="1"/>
</dbReference>
<dbReference type="PANTHER" id="PTHR34203:SF15">
    <property type="entry name" value="SLL1173 PROTEIN"/>
    <property type="match status" value="1"/>
</dbReference>
<keyword evidence="2" id="KW-0489">Methyltransferase</keyword>
<dbReference type="RefSeq" id="WP_007066393.1">
    <property type="nucleotide sequence ID" value="NZ_DS022272.1"/>
</dbReference>
<dbReference type="eggNOG" id="COG2242">
    <property type="taxonomic scope" value="Bacteria"/>
</dbReference>
<name>Q0G7E5_9HYPH</name>
<dbReference type="AlphaFoldDB" id="Q0G7E5"/>
<dbReference type="Gene3D" id="3.40.50.150">
    <property type="entry name" value="Vaccinia Virus protein VP39"/>
    <property type="match status" value="1"/>
</dbReference>
<dbReference type="PANTHER" id="PTHR34203">
    <property type="entry name" value="METHYLTRANSFERASE, FKBM FAMILY PROTEIN"/>
    <property type="match status" value="1"/>
</dbReference>
<organism evidence="2 3">
    <name type="scientific">Fulvimarina pelagi HTCC2506</name>
    <dbReference type="NCBI Taxonomy" id="314231"/>
    <lineage>
        <taxon>Bacteria</taxon>
        <taxon>Pseudomonadati</taxon>
        <taxon>Pseudomonadota</taxon>
        <taxon>Alphaproteobacteria</taxon>
        <taxon>Hyphomicrobiales</taxon>
        <taxon>Aurantimonadaceae</taxon>
        <taxon>Fulvimarina</taxon>
    </lineage>
</organism>
<protein>
    <submittedName>
        <fullName evidence="2">Methyltransferase, FkbM family protein</fullName>
    </submittedName>
</protein>
<proteinExistence type="predicted"/>
<dbReference type="Proteomes" id="UP000004310">
    <property type="component" value="Unassembled WGS sequence"/>
</dbReference>
<dbReference type="InterPro" id="IPR029063">
    <property type="entry name" value="SAM-dependent_MTases_sf"/>
</dbReference>
<comment type="caution">
    <text evidence="2">The sequence shown here is derived from an EMBL/GenBank/DDBJ whole genome shotgun (WGS) entry which is preliminary data.</text>
</comment>
<dbReference type="NCBIfam" id="TIGR01444">
    <property type="entry name" value="fkbM_fam"/>
    <property type="match status" value="1"/>
</dbReference>
<evidence type="ECO:0000313" key="3">
    <source>
        <dbReference type="Proteomes" id="UP000004310"/>
    </source>
</evidence>
<evidence type="ECO:0000259" key="1">
    <source>
        <dbReference type="Pfam" id="PF05050"/>
    </source>
</evidence>
<dbReference type="InterPro" id="IPR006342">
    <property type="entry name" value="FkbM_mtfrase"/>
</dbReference>
<reference evidence="2 3" key="1">
    <citation type="journal article" date="2010" name="J. Bacteriol.">
        <title>Genome sequence of Fulvimarina pelagi HTCC2506T, a Mn(II)-oxidizing alphaproteobacterium possessing an aerobic anoxygenic photosynthetic gene cluster and Xanthorhodopsin.</title>
        <authorList>
            <person name="Kang I."/>
            <person name="Oh H.M."/>
            <person name="Lim S.I."/>
            <person name="Ferriera S."/>
            <person name="Giovannoni S.J."/>
            <person name="Cho J.C."/>
        </authorList>
    </citation>
    <scope>NUCLEOTIDE SEQUENCE [LARGE SCALE GENOMIC DNA]</scope>
    <source>
        <strain evidence="2 3">HTCC2506</strain>
    </source>
</reference>
<dbReference type="InterPro" id="IPR052514">
    <property type="entry name" value="SAM-dependent_MTase"/>
</dbReference>
<dbReference type="GO" id="GO:0008168">
    <property type="term" value="F:methyltransferase activity"/>
    <property type="evidence" value="ECO:0007669"/>
    <property type="project" value="UniProtKB-KW"/>
</dbReference>
<evidence type="ECO:0000313" key="2">
    <source>
        <dbReference type="EMBL" id="EAU42419.1"/>
    </source>
</evidence>
<dbReference type="Pfam" id="PF05050">
    <property type="entry name" value="Methyltransf_21"/>
    <property type="match status" value="1"/>
</dbReference>
<feature type="domain" description="Methyltransferase FkbM" evidence="1">
    <location>
        <begin position="44"/>
        <end position="175"/>
    </location>
</feature>
<keyword evidence="3" id="KW-1185">Reference proteome</keyword>
<dbReference type="GO" id="GO:0032259">
    <property type="term" value="P:methylation"/>
    <property type="evidence" value="ECO:0007669"/>
    <property type="project" value="UniProtKB-KW"/>
</dbReference>
<dbReference type="HOGENOM" id="CLU_095342_0_0_5"/>
<sequence>MIPHLAAGLGLFRSLAIYHGQPWRVIPLRRFMRDLVGPGSLAFDIGAHAGNRSLALSKAGARVVALEPQPAFGGVLDWIARGRDITVRREAVGKVPGSAQLSISRRHPTLSSTVAGWPERLGTVAGFEQVAWDEVIEVPVVTLDMLIAEYGVPSFTKIDVEGSEADILEGLSHPLPLVAFEYLPAALDIAERCLKRLAELGTYEYNFVIGETQHFARADWVPLADFRKILNEAIRSGASGDAYARLSSSVTLGDAL</sequence>
<gene>
    <name evidence="2" type="ORF">FP2506_06256</name>
</gene>
<accession>Q0G7E5</accession>
<dbReference type="STRING" id="217511.GCA_001463845_00034"/>
<keyword evidence="2" id="KW-0808">Transferase</keyword>
<dbReference type="EMBL" id="AATP01000001">
    <property type="protein sequence ID" value="EAU42419.1"/>
    <property type="molecule type" value="Genomic_DNA"/>
</dbReference>